<gene>
    <name evidence="2" type="ORF">RDB_LOCUS119898</name>
</gene>
<accession>A0A8H2Y0Z1</accession>
<dbReference type="Proteomes" id="UP000663846">
    <property type="component" value="Unassembled WGS sequence"/>
</dbReference>
<keyword evidence="1" id="KW-0812">Transmembrane</keyword>
<reference evidence="2" key="1">
    <citation type="submission" date="2021-01" db="EMBL/GenBank/DDBJ databases">
        <authorList>
            <person name="Kaushik A."/>
        </authorList>
    </citation>
    <scope>NUCLEOTIDE SEQUENCE</scope>
    <source>
        <strain evidence="2">AG1-1C</strain>
    </source>
</reference>
<dbReference type="EMBL" id="CAJMWS010000338">
    <property type="protein sequence ID" value="CAE6435512.1"/>
    <property type="molecule type" value="Genomic_DNA"/>
</dbReference>
<protein>
    <submittedName>
        <fullName evidence="2">Uncharacterized protein</fullName>
    </submittedName>
</protein>
<organism evidence="2 3">
    <name type="scientific">Rhizoctonia solani</name>
    <dbReference type="NCBI Taxonomy" id="456999"/>
    <lineage>
        <taxon>Eukaryota</taxon>
        <taxon>Fungi</taxon>
        <taxon>Dikarya</taxon>
        <taxon>Basidiomycota</taxon>
        <taxon>Agaricomycotina</taxon>
        <taxon>Agaricomycetes</taxon>
        <taxon>Cantharellales</taxon>
        <taxon>Ceratobasidiaceae</taxon>
        <taxon>Rhizoctonia</taxon>
    </lineage>
</organism>
<dbReference type="Gene3D" id="2.60.120.260">
    <property type="entry name" value="Galactose-binding domain-like"/>
    <property type="match status" value="1"/>
</dbReference>
<comment type="caution">
    <text evidence="2">The sequence shown here is derived from an EMBL/GenBank/DDBJ whole genome shotgun (WGS) entry which is preliminary data.</text>
</comment>
<evidence type="ECO:0000313" key="3">
    <source>
        <dbReference type="Proteomes" id="UP000663846"/>
    </source>
</evidence>
<dbReference type="AlphaFoldDB" id="A0A8H2Y0Z1"/>
<proteinExistence type="predicted"/>
<keyword evidence="1" id="KW-0472">Membrane</keyword>
<keyword evidence="1" id="KW-1133">Transmembrane helix</keyword>
<sequence>MPGFPYTPFPFNVTPASPLFELSSVASNASQGWVPSCSSPECVPTANWTTSSIGAALSLHFWGKQFGTDVALDGNIKGNMNVELFRDGTRLLWNPSGNTLSSTQGGATDQLYLHNLTLEVVDASPGAELTVTQARVNGSSFGDDIFNADRWIIPSDDTRLSYTGFVQEASSAKAGSLTTYISSKAGDRVSMQFNASTLLIHGPCRPTNGLMKVSIDGRESTVNTSKPIASNDCLLFQAWGLPASMQHELLIENVEGATLGIDRLEFFWIDIYSKRSSSLNGGAKAAGIAAGVVIGVLLVLGGLAMLSKKSYKGGKIGRAPKLLCS</sequence>
<name>A0A8H2Y0Z1_9AGAM</name>
<evidence type="ECO:0000256" key="1">
    <source>
        <dbReference type="SAM" id="Phobius"/>
    </source>
</evidence>
<evidence type="ECO:0000313" key="2">
    <source>
        <dbReference type="EMBL" id="CAE6435512.1"/>
    </source>
</evidence>
<feature type="transmembrane region" description="Helical" evidence="1">
    <location>
        <begin position="285"/>
        <end position="306"/>
    </location>
</feature>